<proteinExistence type="predicted"/>
<dbReference type="Proteomes" id="UP000061660">
    <property type="component" value="Chromosome"/>
</dbReference>
<dbReference type="PATRIC" id="fig|162209.4.peg.3442"/>
<dbReference type="PROSITE" id="PS51272">
    <property type="entry name" value="SLH"/>
    <property type="match status" value="3"/>
</dbReference>
<evidence type="ECO:0000313" key="2">
    <source>
        <dbReference type="Proteomes" id="UP000061660"/>
    </source>
</evidence>
<sequence precursor="true">MSVKKIVTLLSATALLGSLTAGSAFAFDDLNQDQKAPILALKDRGVVSGVDGKHFVPTGKVSYAQAVHMLVKGLDLHINTLRFPKVPQASDYFTNIPNNAWYAQSFVKAHLNGLPIPKDVDPNGTITREQFADLVIHAIDTKGTFPVIKMLIIIEDGNEIDPKFHESLQRIVLHQIVKLGEDRKFYPKRELTRGEAAVWVYKAIRFVESHAERPVEQEQVTVTVEKVSDDVNKVILSRGQKPTAGYGITIDGIRFEQDGRAVITYSLTDPKPDSMNATVITEPKAETYVSSKYKPVAEPSWFSTDTVVEEADK</sequence>
<organism evidence="1 2">
    <name type="scientific">Paenibacillus naphthalenovorans</name>
    <dbReference type="NCBI Taxonomy" id="162209"/>
    <lineage>
        <taxon>Bacteria</taxon>
        <taxon>Bacillati</taxon>
        <taxon>Bacillota</taxon>
        <taxon>Bacilli</taxon>
        <taxon>Bacillales</taxon>
        <taxon>Paenibacillaceae</taxon>
        <taxon>Paenibacillus</taxon>
    </lineage>
</organism>
<dbReference type="KEGG" id="pnp:IJ22_32220"/>
<dbReference type="Pfam" id="PF14343">
    <property type="entry name" value="PrcB_C"/>
    <property type="match status" value="1"/>
</dbReference>
<reference evidence="1 2" key="2">
    <citation type="journal article" date="2016" name="Genome Announc.">
        <title>Complete Genome Sequences of Two Interactive Moderate Thermophiles, Paenibacillus napthalenovorans 32O-Y and Paenibacillus sp. 32O-W.</title>
        <authorList>
            <person name="Butler R.R.III."/>
            <person name="Wang J."/>
            <person name="Stark B.C."/>
            <person name="Pombert J.F."/>
        </authorList>
    </citation>
    <scope>NUCLEOTIDE SEQUENCE [LARGE SCALE GENOMIC DNA]</scope>
    <source>
        <strain evidence="1 2">32O-Y</strain>
    </source>
</reference>
<dbReference type="RefSeq" id="WP_062409486.1">
    <property type="nucleotide sequence ID" value="NZ_BJCS01000010.1"/>
</dbReference>
<accession>A0A0U2MZ27</accession>
<reference evidence="2" key="1">
    <citation type="submission" date="2015-12" db="EMBL/GenBank/DDBJ databases">
        <title>Complete genome sequences of two moderately thermophilic Paenibacillus species.</title>
        <authorList>
            <person name="Butler R.III."/>
            <person name="Wang J."/>
            <person name="Stark B.C."/>
            <person name="Pombert J.-F."/>
        </authorList>
    </citation>
    <scope>NUCLEOTIDE SEQUENCE [LARGE SCALE GENOMIC DNA]</scope>
    <source>
        <strain evidence="2">32O-Y</strain>
    </source>
</reference>
<name>A0A0U2MZ27_9BACL</name>
<dbReference type="AlphaFoldDB" id="A0A0U2MZ27"/>
<protein>
    <submittedName>
        <fullName evidence="1">S-layer protein</fullName>
    </submittedName>
</protein>
<dbReference type="STRING" id="162209.IJ22_32220"/>
<dbReference type="OrthoDB" id="1738667at2"/>
<evidence type="ECO:0000313" key="1">
    <source>
        <dbReference type="EMBL" id="ALS23583.1"/>
    </source>
</evidence>
<dbReference type="EMBL" id="CP013652">
    <property type="protein sequence ID" value="ALS23583.1"/>
    <property type="molecule type" value="Genomic_DNA"/>
</dbReference>
<gene>
    <name evidence="1" type="ORF">IJ22_32220</name>
</gene>
<keyword evidence="2" id="KW-1185">Reference proteome</keyword>
<dbReference type="InterPro" id="IPR025748">
    <property type="entry name" value="PrcB_C_dom"/>
</dbReference>
<dbReference type="InterPro" id="IPR001119">
    <property type="entry name" value="SLH_dom"/>
</dbReference>
<dbReference type="Pfam" id="PF00395">
    <property type="entry name" value="SLH"/>
    <property type="match status" value="2"/>
</dbReference>